<organism evidence="1">
    <name type="scientific">Desulfitobacterium hafniense</name>
    <name type="common">Desulfitobacterium frappieri</name>
    <dbReference type="NCBI Taxonomy" id="49338"/>
    <lineage>
        <taxon>Bacteria</taxon>
        <taxon>Bacillati</taxon>
        <taxon>Bacillota</taxon>
        <taxon>Clostridia</taxon>
        <taxon>Eubacteriales</taxon>
        <taxon>Desulfitobacteriaceae</taxon>
        <taxon>Desulfitobacterium</taxon>
    </lineage>
</organism>
<name>A0A098B2V6_DESHA</name>
<dbReference type="EMBL" id="LK996017">
    <property type="protein sequence ID" value="CDX04320.1"/>
    <property type="molecule type" value="Genomic_DNA"/>
</dbReference>
<evidence type="ECO:0000313" key="2">
    <source>
        <dbReference type="EMBL" id="CDX04320.1"/>
    </source>
</evidence>
<feature type="non-terminal residue" evidence="1">
    <location>
        <position position="118"/>
    </location>
</feature>
<sequence>MKLYYDKRAKDPIYYVQQGFRNGKKTTTKNVAKIGKHSDLLMITEDPLSYAREQIQKYNEELKNNKVSMEVIIDFDEKIKSSHDLVSSSNQVNIGYFILQKLYHDLNLGSFFKKVTAD</sequence>
<dbReference type="AlphaFoldDB" id="A0A098B2V6"/>
<proteinExistence type="predicted"/>
<accession>A0A098B2V6</accession>
<evidence type="ECO:0000313" key="1">
    <source>
        <dbReference type="EMBL" id="CDX02690.1"/>
    </source>
</evidence>
<protein>
    <submittedName>
        <fullName evidence="1">Uncharacterized protein</fullName>
    </submittedName>
</protein>
<gene>
    <name evidence="1" type="ORF">DPCES_2803</name>
    <name evidence="2" type="ORF">DPCES_4434</name>
</gene>
<dbReference type="EMBL" id="LK996017">
    <property type="protein sequence ID" value="CDX02690.1"/>
    <property type="molecule type" value="Genomic_DNA"/>
</dbReference>
<reference evidence="1" key="1">
    <citation type="submission" date="2014-07" db="EMBL/GenBank/DDBJ databases">
        <authorList>
            <person name="Hornung V.Bastian."/>
        </authorList>
    </citation>
    <scope>NUCLEOTIDE SEQUENCE</scope>
    <source>
        <strain evidence="1">PCE-S</strain>
    </source>
</reference>